<comment type="caution">
    <text evidence="3">The sequence shown here is derived from an EMBL/GenBank/DDBJ whole genome shotgun (WGS) entry which is preliminary data.</text>
</comment>
<feature type="region of interest" description="Disordered" evidence="1">
    <location>
        <begin position="1"/>
        <end position="23"/>
    </location>
</feature>
<organism evidence="3 4">
    <name type="scientific">Aeromicrobium alkaliterrae</name>
    <dbReference type="NCBI Taxonomy" id="302168"/>
    <lineage>
        <taxon>Bacteria</taxon>
        <taxon>Bacillati</taxon>
        <taxon>Actinomycetota</taxon>
        <taxon>Actinomycetes</taxon>
        <taxon>Propionibacteriales</taxon>
        <taxon>Nocardioidaceae</taxon>
        <taxon>Aeromicrobium</taxon>
    </lineage>
</organism>
<dbReference type="Proteomes" id="UP001501057">
    <property type="component" value="Unassembled WGS sequence"/>
</dbReference>
<sequence length="201" mass="20419">MNNETPNPTSPNPSTETATAPRRRKGLVIAGVATAVVLAVGAGTVLTLALTGDDDPVAFQSASSNSGSSSSTGDTDVDAMIAAADEALTVADGEVVGIEQQADGAWRVEIEGDGREYDVFVDASGARIAEQDGDGDSDGLGLTADSLTAIVETATATVDGEVVQIGSDDNRYTVEVRPATGPAIELELDESFQVVGSETDD</sequence>
<gene>
    <name evidence="3" type="ORF">GCM10009710_01130</name>
</gene>
<evidence type="ECO:0000313" key="3">
    <source>
        <dbReference type="EMBL" id="GAA1724088.1"/>
    </source>
</evidence>
<feature type="transmembrane region" description="Helical" evidence="2">
    <location>
        <begin position="27"/>
        <end position="50"/>
    </location>
</feature>
<dbReference type="EMBL" id="BAAAME010000001">
    <property type="protein sequence ID" value="GAA1724088.1"/>
    <property type="molecule type" value="Genomic_DNA"/>
</dbReference>
<keyword evidence="2" id="KW-0472">Membrane</keyword>
<name>A0ABP4VIG5_9ACTN</name>
<feature type="compositionally biased region" description="Low complexity" evidence="1">
    <location>
        <begin position="1"/>
        <end position="20"/>
    </location>
</feature>
<evidence type="ECO:0000256" key="1">
    <source>
        <dbReference type="SAM" id="MobiDB-lite"/>
    </source>
</evidence>
<dbReference type="RefSeq" id="WP_344196604.1">
    <property type="nucleotide sequence ID" value="NZ_BAAAME010000001.1"/>
</dbReference>
<dbReference type="Gene3D" id="3.30.505.20">
    <property type="match status" value="1"/>
</dbReference>
<proteinExistence type="predicted"/>
<keyword evidence="2" id="KW-1133">Transmembrane helix</keyword>
<evidence type="ECO:0000313" key="4">
    <source>
        <dbReference type="Proteomes" id="UP001501057"/>
    </source>
</evidence>
<reference evidence="4" key="1">
    <citation type="journal article" date="2019" name="Int. J. Syst. Evol. Microbiol.">
        <title>The Global Catalogue of Microorganisms (GCM) 10K type strain sequencing project: providing services to taxonomists for standard genome sequencing and annotation.</title>
        <authorList>
            <consortium name="The Broad Institute Genomics Platform"/>
            <consortium name="The Broad Institute Genome Sequencing Center for Infectious Disease"/>
            <person name="Wu L."/>
            <person name="Ma J."/>
        </authorList>
    </citation>
    <scope>NUCLEOTIDE SEQUENCE [LARGE SCALE GENOMIC DNA]</scope>
    <source>
        <strain evidence="4">JCM 13518</strain>
    </source>
</reference>
<keyword evidence="2" id="KW-0812">Transmembrane</keyword>
<evidence type="ECO:0000256" key="2">
    <source>
        <dbReference type="SAM" id="Phobius"/>
    </source>
</evidence>
<accession>A0ABP4VIG5</accession>
<protein>
    <recommendedName>
        <fullName evidence="5">PepSY domain-containing protein</fullName>
    </recommendedName>
</protein>
<evidence type="ECO:0008006" key="5">
    <source>
        <dbReference type="Google" id="ProtNLM"/>
    </source>
</evidence>
<keyword evidence="4" id="KW-1185">Reference proteome</keyword>